<dbReference type="PANTHER" id="PTHR43539">
    <property type="entry name" value="FLAVIN-BINDING MONOOXYGENASE-LIKE PROTEIN (AFU_ORTHOLOGUE AFUA_4G09220)"/>
    <property type="match status" value="1"/>
</dbReference>
<dbReference type="RefSeq" id="WP_153571177.1">
    <property type="nucleotide sequence ID" value="NZ_CP045725.1"/>
</dbReference>
<evidence type="ECO:0000313" key="2">
    <source>
        <dbReference type="EMBL" id="QGF22648.1"/>
    </source>
</evidence>
<dbReference type="GO" id="GO:0004497">
    <property type="term" value="F:monooxygenase activity"/>
    <property type="evidence" value="ECO:0007669"/>
    <property type="project" value="UniProtKB-KW"/>
</dbReference>
<dbReference type="PRINTS" id="PR00411">
    <property type="entry name" value="PNDRDTASEI"/>
</dbReference>
<reference evidence="2 3" key="1">
    <citation type="submission" date="2019-10" db="EMBL/GenBank/DDBJ databases">
        <title>Genomic analysis of Raineyella sp. CBA3103.</title>
        <authorList>
            <person name="Roh S.W."/>
        </authorList>
    </citation>
    <scope>NUCLEOTIDE SEQUENCE [LARGE SCALE GENOMIC DNA]</scope>
    <source>
        <strain evidence="2 3">CBA3103</strain>
    </source>
</reference>
<keyword evidence="2" id="KW-0503">Monooxygenase</keyword>
<organism evidence="2 3">
    <name type="scientific">Raineyella fluvialis</name>
    <dbReference type="NCBI Taxonomy" id="2662261"/>
    <lineage>
        <taxon>Bacteria</taxon>
        <taxon>Bacillati</taxon>
        <taxon>Actinomycetota</taxon>
        <taxon>Actinomycetes</taxon>
        <taxon>Propionibacteriales</taxon>
        <taxon>Propionibacteriaceae</taxon>
        <taxon>Raineyella</taxon>
    </lineage>
</organism>
<dbReference type="SUPFAM" id="SSF51905">
    <property type="entry name" value="FAD/NAD(P)-binding domain"/>
    <property type="match status" value="1"/>
</dbReference>
<dbReference type="Pfam" id="PF13738">
    <property type="entry name" value="Pyr_redox_3"/>
    <property type="match status" value="1"/>
</dbReference>
<accession>A0A5Q2F7K8</accession>
<dbReference type="Proteomes" id="UP000386847">
    <property type="component" value="Chromosome"/>
</dbReference>
<dbReference type="InterPro" id="IPR036188">
    <property type="entry name" value="FAD/NAD-bd_sf"/>
</dbReference>
<evidence type="ECO:0000313" key="3">
    <source>
        <dbReference type="Proteomes" id="UP000386847"/>
    </source>
</evidence>
<dbReference type="InterPro" id="IPR050982">
    <property type="entry name" value="Auxin_biosynth/cation_transpt"/>
</dbReference>
<dbReference type="KEGG" id="rain:Rai3103_01965"/>
<gene>
    <name evidence="2" type="ORF">Rai3103_01965</name>
</gene>
<proteinExistence type="predicted"/>
<dbReference type="EMBL" id="CP045725">
    <property type="protein sequence ID" value="QGF22648.1"/>
    <property type="molecule type" value="Genomic_DNA"/>
</dbReference>
<dbReference type="GO" id="GO:0050660">
    <property type="term" value="F:flavin adenine dinucleotide binding"/>
    <property type="evidence" value="ECO:0007669"/>
    <property type="project" value="TreeGrafter"/>
</dbReference>
<dbReference type="Gene3D" id="3.50.50.60">
    <property type="entry name" value="FAD/NAD(P)-binding domain"/>
    <property type="match status" value="1"/>
</dbReference>
<sequence>MASESLDVVVVGAGHAGLAVSHELAAAGVDHVVLERTDSVASSWAGRWDSFTLVLPNHLVRLPGRAYDGPDPHGFLARDDVVTFLQDYATSFSAPVRTGVEVASLRPRPDGRFELRTTDGDELVSRAVVVATGAFQRLRRPAWVSAIPEGIQVVEAGEYRNPRTLSEGTVLVVGSGQSGCQIAEDLLIAGRRVVLACGKAPWAPDAPTGGTSPTGCSIRASWTPAPTNCPIRGCGWPVAAR</sequence>
<keyword evidence="1" id="KW-0560">Oxidoreductase</keyword>
<dbReference type="PANTHER" id="PTHR43539:SF78">
    <property type="entry name" value="FLAVIN-CONTAINING MONOOXYGENASE"/>
    <property type="match status" value="1"/>
</dbReference>
<name>A0A5Q2F7K8_9ACTN</name>
<protein>
    <submittedName>
        <fullName evidence="2">SidA/IucD/PvdA family monooxygenase</fullName>
    </submittedName>
</protein>
<dbReference type="AlphaFoldDB" id="A0A5Q2F7K8"/>
<evidence type="ECO:0000256" key="1">
    <source>
        <dbReference type="ARBA" id="ARBA00023002"/>
    </source>
</evidence>
<keyword evidence="3" id="KW-1185">Reference proteome</keyword>
<dbReference type="PRINTS" id="PR00368">
    <property type="entry name" value="FADPNR"/>
</dbReference>